<dbReference type="Gene3D" id="2.120.10.10">
    <property type="match status" value="1"/>
</dbReference>
<comment type="caution">
    <text evidence="1">The sequence shown here is derived from an EMBL/GenBank/DDBJ whole genome shotgun (WGS) entry which is preliminary data.</text>
</comment>
<dbReference type="Proteomes" id="UP000029389">
    <property type="component" value="Unassembled WGS sequence"/>
</dbReference>
<evidence type="ECO:0000313" key="1">
    <source>
        <dbReference type="EMBL" id="KFM98602.1"/>
    </source>
</evidence>
<evidence type="ECO:0000313" key="2">
    <source>
        <dbReference type="Proteomes" id="UP000029389"/>
    </source>
</evidence>
<gene>
    <name evidence="1" type="ORF">DJ93_4936</name>
</gene>
<reference evidence="1 2" key="1">
    <citation type="submission" date="2014-04" db="EMBL/GenBank/DDBJ databases">
        <authorList>
            <person name="Bishop-Lilly K.A."/>
            <person name="Broomall S.M."/>
            <person name="Chain P.S."/>
            <person name="Chertkov O."/>
            <person name="Coyne S.R."/>
            <person name="Daligault H.E."/>
            <person name="Davenport K.W."/>
            <person name="Erkkila T."/>
            <person name="Frey K.G."/>
            <person name="Gibbons H.S."/>
            <person name="Gu W."/>
            <person name="Jaissle J."/>
            <person name="Johnson S.L."/>
            <person name="Koroleva G.I."/>
            <person name="Ladner J.T."/>
            <person name="Lo C.-C."/>
            <person name="Minogue T.D."/>
            <person name="Munk C."/>
            <person name="Palacios G.F."/>
            <person name="Redden C.L."/>
            <person name="Rosenzweig C.N."/>
            <person name="Scholz M.B."/>
            <person name="Teshima H."/>
            <person name="Xu Y."/>
        </authorList>
    </citation>
    <scope>NUCLEOTIDE SEQUENCE [LARGE SCALE GENOMIC DNA]</scope>
    <source>
        <strain evidence="1 2">BHP</strain>
    </source>
</reference>
<accession>A0A090YL36</accession>
<organism evidence="1 2">
    <name type="scientific">Bacillus clarus</name>
    <dbReference type="NCBI Taxonomy" id="2338372"/>
    <lineage>
        <taxon>Bacteria</taxon>
        <taxon>Bacillati</taxon>
        <taxon>Bacillota</taxon>
        <taxon>Bacilli</taxon>
        <taxon>Bacillales</taxon>
        <taxon>Bacillaceae</taxon>
        <taxon>Bacillus</taxon>
        <taxon>Bacillus cereus group</taxon>
    </lineage>
</organism>
<sequence>MYHKGHDWYGSDHRRHERNNCCSDHKRHDWYGSNHRRHEHNNCCSDHKRQEACCNYQSLERQVNNPASDVANFPRITQSETSLAHFKDFILYGFNDSNNANNNSFSGFAFSNDLGNTWTDGGSIPVNPGGRNSGDPVIAVDRNGVFYYGQIGQEIVGGVSQGVISVSTGVITPSKTITMNFPQVVGRGQNPAAAINQDKEWIAVGPDANNLGSEALYITWTDFTATPNPNIRFSKYTTGVNVTPIITDQVIVTGGSNFISGSFVVVDKQGVIYVFYEEIAGGDTGRLTIGVPNRTIQMIKSTDGGNTFSAKVPVSNPFAAAATDTAICGRPSIGVDNTRRIRMNEFPHATIGPDGTLYAVWNQGRVVGTTTFIDIFLAYSTDKGNTWHIVDITPEKIAFSFFPSVAANKTGAHIQYNRFNDRGGTIGGVGDGTFAIFMKSFSICGGLSKERMVSTVFSPVPVTNPSPDTANCYMGDYNQIIAGPGNCLLHSWGDNRNVIIQGNIQRQNPDVFFNITAFKKKDCI</sequence>
<dbReference type="EMBL" id="JMQC01000008">
    <property type="protein sequence ID" value="KFM98602.1"/>
    <property type="molecule type" value="Genomic_DNA"/>
</dbReference>
<evidence type="ECO:0008006" key="3">
    <source>
        <dbReference type="Google" id="ProtNLM"/>
    </source>
</evidence>
<dbReference type="CDD" id="cd15482">
    <property type="entry name" value="Sialidase_non-viral"/>
    <property type="match status" value="1"/>
</dbReference>
<protein>
    <recommendedName>
        <fullName evidence="3">Exo-alpha-sialidase</fullName>
    </recommendedName>
</protein>
<dbReference type="RefSeq" id="WP_042983737.1">
    <property type="nucleotide sequence ID" value="NZ_JMQC01000008.1"/>
</dbReference>
<dbReference type="InterPro" id="IPR036278">
    <property type="entry name" value="Sialidase_sf"/>
</dbReference>
<name>A0A090YL36_9BACI</name>
<dbReference type="AlphaFoldDB" id="A0A090YL36"/>
<proteinExistence type="predicted"/>
<dbReference type="SUPFAM" id="SSF50939">
    <property type="entry name" value="Sialidases"/>
    <property type="match status" value="1"/>
</dbReference>
<dbReference type="PATRIC" id="fig|1405.8.peg.5085"/>